<gene>
    <name evidence="1" type="ORF">PILCRDRAFT_821223</name>
</gene>
<reference evidence="2" key="2">
    <citation type="submission" date="2015-01" db="EMBL/GenBank/DDBJ databases">
        <title>Evolutionary Origins and Diversification of the Mycorrhizal Mutualists.</title>
        <authorList>
            <consortium name="DOE Joint Genome Institute"/>
            <consortium name="Mycorrhizal Genomics Consortium"/>
            <person name="Kohler A."/>
            <person name="Kuo A."/>
            <person name="Nagy L.G."/>
            <person name="Floudas D."/>
            <person name="Copeland A."/>
            <person name="Barry K.W."/>
            <person name="Cichocki N."/>
            <person name="Veneault-Fourrey C."/>
            <person name="LaButti K."/>
            <person name="Lindquist E.A."/>
            <person name="Lipzen A."/>
            <person name="Lundell T."/>
            <person name="Morin E."/>
            <person name="Murat C."/>
            <person name="Riley R."/>
            <person name="Ohm R."/>
            <person name="Sun H."/>
            <person name="Tunlid A."/>
            <person name="Henrissat B."/>
            <person name="Grigoriev I.V."/>
            <person name="Hibbett D.S."/>
            <person name="Martin F."/>
        </authorList>
    </citation>
    <scope>NUCLEOTIDE SEQUENCE [LARGE SCALE GENOMIC DNA]</scope>
    <source>
        <strain evidence="2">F 1598</strain>
    </source>
</reference>
<name>A0A0C3B6K0_PILCF</name>
<organism evidence="1 2">
    <name type="scientific">Piloderma croceum (strain F 1598)</name>
    <dbReference type="NCBI Taxonomy" id="765440"/>
    <lineage>
        <taxon>Eukaryota</taxon>
        <taxon>Fungi</taxon>
        <taxon>Dikarya</taxon>
        <taxon>Basidiomycota</taxon>
        <taxon>Agaricomycotina</taxon>
        <taxon>Agaricomycetes</taxon>
        <taxon>Agaricomycetidae</taxon>
        <taxon>Atheliales</taxon>
        <taxon>Atheliaceae</taxon>
        <taxon>Piloderma</taxon>
    </lineage>
</organism>
<sequence>MGKRKYQPDKKLDAFMEGLKKLHVELVDDGGNTLAGLAILHLAQEAGMTIAELQKLMASPGPSFSDAKWETVAPALGLRADLGVEQLEPLTVPIAILPPSFHRELMKNVSRWMDVYQKPPSRRPEESRVHLLEAWYVPICSLFNGRLIDKPETSMPETSGAEIEHEIFLFDNLILLVIEMKFTFKNAWDYYAQVLQGLVSAMKLNRDRDLSPQPPIYAMLSDLRFFYFLSYDGTKFRCMAEITIPRQPRAHFMKGMTQVLDLLFSLLLNGYIELLAAVEKRSTNRGNDGVSVFTTGTHCIYTY</sequence>
<proteinExistence type="predicted"/>
<reference evidence="1 2" key="1">
    <citation type="submission" date="2014-04" db="EMBL/GenBank/DDBJ databases">
        <authorList>
            <consortium name="DOE Joint Genome Institute"/>
            <person name="Kuo A."/>
            <person name="Tarkka M."/>
            <person name="Buscot F."/>
            <person name="Kohler A."/>
            <person name="Nagy L.G."/>
            <person name="Floudas D."/>
            <person name="Copeland A."/>
            <person name="Barry K.W."/>
            <person name="Cichocki N."/>
            <person name="Veneault-Fourrey C."/>
            <person name="LaButti K."/>
            <person name="Lindquist E.A."/>
            <person name="Lipzen A."/>
            <person name="Lundell T."/>
            <person name="Morin E."/>
            <person name="Murat C."/>
            <person name="Sun H."/>
            <person name="Tunlid A."/>
            <person name="Henrissat B."/>
            <person name="Grigoriev I.V."/>
            <person name="Hibbett D.S."/>
            <person name="Martin F."/>
            <person name="Nordberg H.P."/>
            <person name="Cantor M.N."/>
            <person name="Hua S.X."/>
        </authorList>
    </citation>
    <scope>NUCLEOTIDE SEQUENCE [LARGE SCALE GENOMIC DNA]</scope>
    <source>
        <strain evidence="1 2">F 1598</strain>
    </source>
</reference>
<protein>
    <submittedName>
        <fullName evidence="1">Uncharacterized protein</fullName>
    </submittedName>
</protein>
<dbReference type="HOGENOM" id="CLU_918647_0_0_1"/>
<evidence type="ECO:0000313" key="1">
    <source>
        <dbReference type="EMBL" id="KIM81863.1"/>
    </source>
</evidence>
<dbReference type="InParanoid" id="A0A0C3B6K0"/>
<evidence type="ECO:0000313" key="2">
    <source>
        <dbReference type="Proteomes" id="UP000054166"/>
    </source>
</evidence>
<dbReference type="EMBL" id="KN832997">
    <property type="protein sequence ID" value="KIM81863.1"/>
    <property type="molecule type" value="Genomic_DNA"/>
</dbReference>
<dbReference type="Proteomes" id="UP000054166">
    <property type="component" value="Unassembled WGS sequence"/>
</dbReference>
<dbReference type="OrthoDB" id="3248548at2759"/>
<dbReference type="AlphaFoldDB" id="A0A0C3B6K0"/>
<accession>A0A0C3B6K0</accession>
<keyword evidence="2" id="KW-1185">Reference proteome</keyword>